<name>A0A0G4H4W5_VITBC</name>
<feature type="region of interest" description="Disordered" evidence="2">
    <location>
        <begin position="1"/>
        <end position="22"/>
    </location>
</feature>
<feature type="compositionally biased region" description="Polar residues" evidence="2">
    <location>
        <begin position="525"/>
        <end position="543"/>
    </location>
</feature>
<evidence type="ECO:0000256" key="2">
    <source>
        <dbReference type="SAM" id="MobiDB-lite"/>
    </source>
</evidence>
<proteinExistence type="inferred from homology"/>
<dbReference type="InterPro" id="IPR016024">
    <property type="entry name" value="ARM-type_fold"/>
</dbReference>
<dbReference type="Proteomes" id="UP000041254">
    <property type="component" value="Unassembled WGS sequence"/>
</dbReference>
<feature type="region of interest" description="Disordered" evidence="2">
    <location>
        <begin position="519"/>
        <end position="549"/>
    </location>
</feature>
<evidence type="ECO:0000313" key="5">
    <source>
        <dbReference type="Proteomes" id="UP000041254"/>
    </source>
</evidence>
<dbReference type="GO" id="GO:0006606">
    <property type="term" value="P:protein import into nucleus"/>
    <property type="evidence" value="ECO:0007669"/>
    <property type="project" value="TreeGrafter"/>
</dbReference>
<evidence type="ECO:0000313" key="4">
    <source>
        <dbReference type="EMBL" id="CEM38598.1"/>
    </source>
</evidence>
<dbReference type="InterPro" id="IPR052616">
    <property type="entry name" value="SYO1-like"/>
</dbReference>
<sequence length="768" mass="82946">MGKQQRQRRRAGKGAHQPMVTGQDLREAAEQHAMQEIMTKGHDCFDETIVTKLNSTDWRTRELSCIALSNILSDPSPAAHYFLNHTSALGMLFPLLKDNTQVRLGALQVIRGVTSWAPEKVTRQLVEHFNIVDSLIDAMNESLGQVKHDGVVVVAADTMAAHSLAIDHILNTLRHLCRQFAEVTSRISSAEGGQQLLKNVTQLATGDGSYCVEALVMGSAAGLLLVVTDDNPQAASAIGSEGIRSIEECIVRLQQQQQTTPDTSMLHAVQLTGALYNLSGAHALSNTTMQLLFGSLSVDPFVLLQPLLSAATAAPADKGSKGDKAAVGGGAVGGGGGGEGEGLVLRKGEKMQDGTREGRTKEVETECGKWAVQAQAVKTALEILVNISGDAQPTEGEHDGDVSMEGGNDSTDLSQQMAQFIESDQHVVTELCGSCVRWCDSLDAPWLRAICTQHTDWWEELSVCLETLATALQLTAALTASDRGTTGPSLSWFVDVPLRCLSGAMRFIHLTAPHHFSAPPADAADNQTDMTDTEAQPASSSAADETAEGVRVPPCGQMAIIALMEAATHLTMRAAKKATSLLPTTQAQPQPQQPQMDAHEADELRQLLDRLFEWFISPREPFVSRARERSHDGSSEDVSSMWKNAQVQGSACFGVVNVLLNAANVTHPNRALRQRFLWIVLECAADSKTPTLVLVELLDALFDVFAEDDSNDLLRDADALKTLGKLKGPLKRAVRGRSVAFDESSVCRVEEVADNLEAFIDYKRQHNT</sequence>
<dbReference type="SUPFAM" id="SSF48371">
    <property type="entry name" value="ARM repeat"/>
    <property type="match status" value="1"/>
</dbReference>
<feature type="compositionally biased region" description="Gly residues" evidence="2">
    <location>
        <begin position="327"/>
        <end position="341"/>
    </location>
</feature>
<feature type="domain" description="SYO1-like TPR repeats" evidence="3">
    <location>
        <begin position="674"/>
        <end position="765"/>
    </location>
</feature>
<accession>A0A0G4H4W5</accession>
<dbReference type="InterPro" id="IPR057990">
    <property type="entry name" value="TPR_SYO1"/>
</dbReference>
<dbReference type="InterPro" id="IPR011989">
    <property type="entry name" value="ARM-like"/>
</dbReference>
<protein>
    <recommendedName>
        <fullName evidence="3">SYO1-like TPR repeats domain-containing protein</fullName>
    </recommendedName>
</protein>
<reference evidence="4 5" key="1">
    <citation type="submission" date="2014-11" db="EMBL/GenBank/DDBJ databases">
        <authorList>
            <person name="Zhu J."/>
            <person name="Qi W."/>
            <person name="Song R."/>
        </authorList>
    </citation>
    <scope>NUCLEOTIDE SEQUENCE [LARGE SCALE GENOMIC DNA]</scope>
</reference>
<dbReference type="GO" id="GO:0051082">
    <property type="term" value="F:unfolded protein binding"/>
    <property type="evidence" value="ECO:0007669"/>
    <property type="project" value="TreeGrafter"/>
</dbReference>
<dbReference type="EMBL" id="CDMY01000989">
    <property type="protein sequence ID" value="CEM38598.1"/>
    <property type="molecule type" value="Genomic_DNA"/>
</dbReference>
<dbReference type="PANTHER" id="PTHR13347:SF1">
    <property type="entry name" value="HEAT REPEAT-CONTAINING PROTEIN 3"/>
    <property type="match status" value="1"/>
</dbReference>
<dbReference type="Pfam" id="PF25567">
    <property type="entry name" value="TPR_SYO1"/>
    <property type="match status" value="1"/>
</dbReference>
<dbReference type="Gene3D" id="1.25.10.10">
    <property type="entry name" value="Leucine-rich Repeat Variant"/>
    <property type="match status" value="1"/>
</dbReference>
<feature type="compositionally biased region" description="Basic residues" evidence="2">
    <location>
        <begin position="1"/>
        <end position="13"/>
    </location>
</feature>
<dbReference type="GO" id="GO:0042273">
    <property type="term" value="P:ribosomal large subunit biogenesis"/>
    <property type="evidence" value="ECO:0007669"/>
    <property type="project" value="TreeGrafter"/>
</dbReference>
<dbReference type="InParanoid" id="A0A0G4H4W5"/>
<dbReference type="AlphaFoldDB" id="A0A0G4H4W5"/>
<keyword evidence="5" id="KW-1185">Reference proteome</keyword>
<comment type="similarity">
    <text evidence="1">Belongs to the nuclear import and ribosome assembly adapter family.</text>
</comment>
<feature type="compositionally biased region" description="Basic and acidic residues" evidence="2">
    <location>
        <begin position="344"/>
        <end position="362"/>
    </location>
</feature>
<gene>
    <name evidence="4" type="ORF">Vbra_10589</name>
</gene>
<feature type="region of interest" description="Disordered" evidence="2">
    <location>
        <begin position="313"/>
        <end position="362"/>
    </location>
</feature>
<evidence type="ECO:0000256" key="1">
    <source>
        <dbReference type="ARBA" id="ARBA00049983"/>
    </source>
</evidence>
<organism evidence="4 5">
    <name type="scientific">Vitrella brassicaformis (strain CCMP3155)</name>
    <dbReference type="NCBI Taxonomy" id="1169540"/>
    <lineage>
        <taxon>Eukaryota</taxon>
        <taxon>Sar</taxon>
        <taxon>Alveolata</taxon>
        <taxon>Colpodellida</taxon>
        <taxon>Vitrellaceae</taxon>
        <taxon>Vitrella</taxon>
    </lineage>
</organism>
<evidence type="ECO:0000259" key="3">
    <source>
        <dbReference type="Pfam" id="PF25567"/>
    </source>
</evidence>
<dbReference type="PANTHER" id="PTHR13347">
    <property type="entry name" value="HEAT REPEAT-CONTAINING PROTEIN 3"/>
    <property type="match status" value="1"/>
</dbReference>
<dbReference type="VEuPathDB" id="CryptoDB:Vbra_10589"/>
<dbReference type="OrthoDB" id="288703at2759"/>